<accession>A0A813JMG1</accession>
<reference evidence="9" key="1">
    <citation type="submission" date="2021-02" db="EMBL/GenBank/DDBJ databases">
        <authorList>
            <person name="Dougan E. K."/>
            <person name="Rhodes N."/>
            <person name="Thang M."/>
            <person name="Chan C."/>
        </authorList>
    </citation>
    <scope>NUCLEOTIDE SEQUENCE</scope>
</reference>
<keyword evidence="1 7" id="KW-0723">Serine/threonine-protein kinase</keyword>
<protein>
    <recommendedName>
        <fullName evidence="8">Protein kinase domain-containing protein</fullName>
    </recommendedName>
</protein>
<evidence type="ECO:0000256" key="1">
    <source>
        <dbReference type="ARBA" id="ARBA00022527"/>
    </source>
</evidence>
<evidence type="ECO:0000313" key="9">
    <source>
        <dbReference type="EMBL" id="CAE8680602.1"/>
    </source>
</evidence>
<dbReference type="AlphaFoldDB" id="A0A813JMG1"/>
<evidence type="ECO:0000256" key="2">
    <source>
        <dbReference type="ARBA" id="ARBA00022679"/>
    </source>
</evidence>
<evidence type="ECO:0000256" key="6">
    <source>
        <dbReference type="PROSITE-ProRule" id="PRU10141"/>
    </source>
</evidence>
<dbReference type="PROSITE" id="PS00108">
    <property type="entry name" value="PROTEIN_KINASE_ST"/>
    <property type="match status" value="1"/>
</dbReference>
<feature type="domain" description="Protein kinase" evidence="8">
    <location>
        <begin position="112"/>
        <end position="290"/>
    </location>
</feature>
<dbReference type="PANTHER" id="PTHR24345">
    <property type="entry name" value="SERINE/THREONINE-PROTEIN KINASE PLK"/>
    <property type="match status" value="1"/>
</dbReference>
<dbReference type="EMBL" id="CAJNNW010025875">
    <property type="protein sequence ID" value="CAE8680602.1"/>
    <property type="molecule type" value="Genomic_DNA"/>
</dbReference>
<evidence type="ECO:0000256" key="4">
    <source>
        <dbReference type="ARBA" id="ARBA00022777"/>
    </source>
</evidence>
<dbReference type="PROSITE" id="PS50011">
    <property type="entry name" value="PROTEIN_KINASE_DOM"/>
    <property type="match status" value="1"/>
</dbReference>
<comment type="similarity">
    <text evidence="7">Belongs to the protein kinase superfamily.</text>
</comment>
<dbReference type="Proteomes" id="UP000626109">
    <property type="component" value="Unassembled WGS sequence"/>
</dbReference>
<dbReference type="PROSITE" id="PS00107">
    <property type="entry name" value="PROTEIN_KINASE_ATP"/>
    <property type="match status" value="1"/>
</dbReference>
<keyword evidence="4" id="KW-0418">Kinase</keyword>
<evidence type="ECO:0000256" key="3">
    <source>
        <dbReference type="ARBA" id="ARBA00022741"/>
    </source>
</evidence>
<dbReference type="InterPro" id="IPR000719">
    <property type="entry name" value="Prot_kinase_dom"/>
</dbReference>
<dbReference type="SUPFAM" id="SSF56112">
    <property type="entry name" value="Protein kinase-like (PK-like)"/>
    <property type="match status" value="1"/>
</dbReference>
<evidence type="ECO:0000259" key="8">
    <source>
        <dbReference type="PROSITE" id="PS50011"/>
    </source>
</evidence>
<keyword evidence="3 6" id="KW-0547">Nucleotide-binding</keyword>
<dbReference type="GO" id="GO:0004674">
    <property type="term" value="F:protein serine/threonine kinase activity"/>
    <property type="evidence" value="ECO:0007669"/>
    <property type="project" value="UniProtKB-KW"/>
</dbReference>
<dbReference type="InterPro" id="IPR008271">
    <property type="entry name" value="Ser/Thr_kinase_AS"/>
</dbReference>
<dbReference type="Pfam" id="PF00069">
    <property type="entry name" value="Pkinase"/>
    <property type="match status" value="1"/>
</dbReference>
<dbReference type="Gene3D" id="1.10.510.10">
    <property type="entry name" value="Transferase(Phosphotransferase) domain 1"/>
    <property type="match status" value="1"/>
</dbReference>
<name>A0A813JMG1_POLGL</name>
<sequence>MATPGALGDSSISRVEFPWRLHGNAVSCDESSPVHLDDSSISINFIDSLNQSIYQSESPDSPGRGRMRRVSHVSVLSVGSLWGEELGPLYSLRSKSEVDVTNYDNTTLEQQFVTLQVIGQGNFGTVREVVCRKTGKHFALKTVVKDLDSPTEIAIALQLSHPSIVSMHGVISDETHFYIILDLCCGESLKTYMMLRREPLGFGLDLYHHPPSRKVGIFSKQILQALAYLHHYKIAHRDVKPDNCLLQTPGKTTLKLADFGLATKFQKGVLMERPCWQHTVYGTRDGQRWL</sequence>
<dbReference type="InterPro" id="IPR011009">
    <property type="entry name" value="Kinase-like_dom_sf"/>
</dbReference>
<dbReference type="SMART" id="SM00220">
    <property type="entry name" value="S_TKc"/>
    <property type="match status" value="1"/>
</dbReference>
<comment type="caution">
    <text evidence="9">The sequence shown here is derived from an EMBL/GenBank/DDBJ whole genome shotgun (WGS) entry which is preliminary data.</text>
</comment>
<proteinExistence type="inferred from homology"/>
<evidence type="ECO:0000313" key="10">
    <source>
        <dbReference type="Proteomes" id="UP000626109"/>
    </source>
</evidence>
<dbReference type="InterPro" id="IPR017441">
    <property type="entry name" value="Protein_kinase_ATP_BS"/>
</dbReference>
<dbReference type="GO" id="GO:0005524">
    <property type="term" value="F:ATP binding"/>
    <property type="evidence" value="ECO:0007669"/>
    <property type="project" value="UniProtKB-UniRule"/>
</dbReference>
<organism evidence="9 10">
    <name type="scientific">Polarella glacialis</name>
    <name type="common">Dinoflagellate</name>
    <dbReference type="NCBI Taxonomy" id="89957"/>
    <lineage>
        <taxon>Eukaryota</taxon>
        <taxon>Sar</taxon>
        <taxon>Alveolata</taxon>
        <taxon>Dinophyceae</taxon>
        <taxon>Suessiales</taxon>
        <taxon>Suessiaceae</taxon>
        <taxon>Polarella</taxon>
    </lineage>
</organism>
<keyword evidence="5 6" id="KW-0067">ATP-binding</keyword>
<gene>
    <name evidence="9" type="ORF">PGLA2088_LOCUS22004</name>
</gene>
<dbReference type="GO" id="GO:0005634">
    <property type="term" value="C:nucleus"/>
    <property type="evidence" value="ECO:0007669"/>
    <property type="project" value="TreeGrafter"/>
</dbReference>
<evidence type="ECO:0000256" key="7">
    <source>
        <dbReference type="RuleBase" id="RU000304"/>
    </source>
</evidence>
<dbReference type="PANTHER" id="PTHR24345:SF0">
    <property type="entry name" value="CELL CYCLE SERINE_THREONINE-PROTEIN KINASE CDC5_MSD2"/>
    <property type="match status" value="1"/>
</dbReference>
<feature type="binding site" evidence="6">
    <location>
        <position position="145"/>
    </location>
    <ligand>
        <name>ATP</name>
        <dbReference type="ChEBI" id="CHEBI:30616"/>
    </ligand>
</feature>
<keyword evidence="2" id="KW-0808">Transferase</keyword>
<evidence type="ECO:0000256" key="5">
    <source>
        <dbReference type="ARBA" id="ARBA00022840"/>
    </source>
</evidence>